<sequence>MFRPTGSKHWIWVDEIRYMVYYDNDVCSKYIYMGKEIKLDVDGEYMTEAGDKVSIFEKTLNNMFLGTIISSAPEKTVPTNEGEGGIEETEGSERVYEWFEDGTYVNCDDSSMNIVSTVNSQVK</sequence>
<dbReference type="AlphaFoldDB" id="A0A0G0GYE4"/>
<accession>A0A0G0GYE4</accession>
<protein>
    <submittedName>
        <fullName evidence="1">Uncharacterized protein</fullName>
    </submittedName>
</protein>
<evidence type="ECO:0000313" key="2">
    <source>
        <dbReference type="Proteomes" id="UP000033876"/>
    </source>
</evidence>
<comment type="caution">
    <text evidence="1">The sequence shown here is derived from an EMBL/GenBank/DDBJ whole genome shotgun (WGS) entry which is preliminary data.</text>
</comment>
<evidence type="ECO:0000313" key="1">
    <source>
        <dbReference type="EMBL" id="KKQ36008.1"/>
    </source>
</evidence>
<organism evidence="1 2">
    <name type="scientific">Candidatus Nomurabacteria bacterium GW2011_GWB1_37_5</name>
    <dbReference type="NCBI Taxonomy" id="1618742"/>
    <lineage>
        <taxon>Bacteria</taxon>
        <taxon>Candidatus Nomuraibacteriota</taxon>
    </lineage>
</organism>
<reference evidence="1 2" key="1">
    <citation type="journal article" date="2015" name="Nature">
        <title>rRNA introns, odd ribosomes, and small enigmatic genomes across a large radiation of phyla.</title>
        <authorList>
            <person name="Brown C.T."/>
            <person name="Hug L.A."/>
            <person name="Thomas B.C."/>
            <person name="Sharon I."/>
            <person name="Castelle C.J."/>
            <person name="Singh A."/>
            <person name="Wilkins M.J."/>
            <person name="Williams K.H."/>
            <person name="Banfield J.F."/>
        </authorList>
    </citation>
    <scope>NUCLEOTIDE SEQUENCE [LARGE SCALE GENOMIC DNA]</scope>
</reference>
<gene>
    <name evidence="1" type="ORF">US50_C0001G0010</name>
</gene>
<proteinExistence type="predicted"/>
<dbReference type="EMBL" id="LBTF01000001">
    <property type="protein sequence ID" value="KKQ36008.1"/>
    <property type="molecule type" value="Genomic_DNA"/>
</dbReference>
<dbReference type="Proteomes" id="UP000033876">
    <property type="component" value="Unassembled WGS sequence"/>
</dbReference>
<name>A0A0G0GYE4_9BACT</name>